<dbReference type="Proteomes" id="UP000777265">
    <property type="component" value="Unassembled WGS sequence"/>
</dbReference>
<sequence>MFVRDEIHCNVYMISTYFEDFRASVTPERRKGLCVQKAVWPAFAKIRNRRVLEHPVKQTGKTSCQASGFPF</sequence>
<reference evidence="1" key="1">
    <citation type="journal article" date="2020" name="Biotechnol. Biofuels">
        <title>New insights from the biogas microbiome by comprehensive genome-resolved metagenomics of nearly 1600 species originating from multiple anaerobic digesters.</title>
        <authorList>
            <person name="Campanaro S."/>
            <person name="Treu L."/>
            <person name="Rodriguez-R L.M."/>
            <person name="Kovalovszki A."/>
            <person name="Ziels R.M."/>
            <person name="Maus I."/>
            <person name="Zhu X."/>
            <person name="Kougias P.G."/>
            <person name="Basile A."/>
            <person name="Luo G."/>
            <person name="Schluter A."/>
            <person name="Konstantinidis K.T."/>
            <person name="Angelidaki I."/>
        </authorList>
    </citation>
    <scope>NUCLEOTIDE SEQUENCE</scope>
    <source>
        <strain evidence="1">AS06rmzACSIP_7</strain>
    </source>
</reference>
<dbReference type="EMBL" id="JAAYEE010000003">
    <property type="protein sequence ID" value="NLW33863.1"/>
    <property type="molecule type" value="Genomic_DNA"/>
</dbReference>
<dbReference type="AlphaFoldDB" id="A0A971M190"/>
<comment type="caution">
    <text evidence="1">The sequence shown here is derived from an EMBL/GenBank/DDBJ whole genome shotgun (WGS) entry which is preliminary data.</text>
</comment>
<protein>
    <submittedName>
        <fullName evidence="1">Uncharacterized protein</fullName>
    </submittedName>
</protein>
<accession>A0A971M190</accession>
<organism evidence="1 2">
    <name type="scientific">Syntrophorhabdus aromaticivorans</name>
    <dbReference type="NCBI Taxonomy" id="328301"/>
    <lineage>
        <taxon>Bacteria</taxon>
        <taxon>Pseudomonadati</taxon>
        <taxon>Thermodesulfobacteriota</taxon>
        <taxon>Syntrophorhabdia</taxon>
        <taxon>Syntrophorhabdales</taxon>
        <taxon>Syntrophorhabdaceae</taxon>
        <taxon>Syntrophorhabdus</taxon>
    </lineage>
</organism>
<evidence type="ECO:0000313" key="1">
    <source>
        <dbReference type="EMBL" id="NLW33863.1"/>
    </source>
</evidence>
<name>A0A971M190_9BACT</name>
<reference evidence="1" key="2">
    <citation type="submission" date="2020-01" db="EMBL/GenBank/DDBJ databases">
        <authorList>
            <person name="Campanaro S."/>
        </authorList>
    </citation>
    <scope>NUCLEOTIDE SEQUENCE</scope>
    <source>
        <strain evidence="1">AS06rmzACSIP_7</strain>
    </source>
</reference>
<gene>
    <name evidence="1" type="ORF">GXY80_00070</name>
</gene>
<evidence type="ECO:0000313" key="2">
    <source>
        <dbReference type="Proteomes" id="UP000777265"/>
    </source>
</evidence>
<proteinExistence type="predicted"/>